<gene>
    <name evidence="2" type="ORF">QFW80_14250</name>
</gene>
<evidence type="ECO:0000313" key="3">
    <source>
        <dbReference type="Proteomes" id="UP001156831"/>
    </source>
</evidence>
<reference evidence="2 3" key="1">
    <citation type="submission" date="2023-04" db="EMBL/GenBank/DDBJ databases">
        <title>Luteimonas sp. M1R5S18.</title>
        <authorList>
            <person name="Sun J.-Q."/>
        </authorList>
    </citation>
    <scope>NUCLEOTIDE SEQUENCE [LARGE SCALE GENOMIC DNA]</scope>
    <source>
        <strain evidence="2 3">M1R5S18</strain>
    </source>
</reference>
<organism evidence="2 3">
    <name type="scientific">Luteimonas rhizosphaericola</name>
    <dbReference type="NCBI Taxonomy" id="3042024"/>
    <lineage>
        <taxon>Bacteria</taxon>
        <taxon>Pseudomonadati</taxon>
        <taxon>Pseudomonadota</taxon>
        <taxon>Gammaproteobacteria</taxon>
        <taxon>Lysobacterales</taxon>
        <taxon>Lysobacteraceae</taxon>
        <taxon>Luteimonas</taxon>
    </lineage>
</organism>
<feature type="compositionally biased region" description="Basic and acidic residues" evidence="1">
    <location>
        <begin position="9"/>
        <end position="28"/>
    </location>
</feature>
<accession>A0ABT6JLX7</accession>
<keyword evidence="3" id="KW-1185">Reference proteome</keyword>
<protein>
    <submittedName>
        <fullName evidence="2">Uncharacterized protein</fullName>
    </submittedName>
</protein>
<comment type="caution">
    <text evidence="2">The sequence shown here is derived from an EMBL/GenBank/DDBJ whole genome shotgun (WGS) entry which is preliminary data.</text>
</comment>
<sequence length="47" mass="5070">MGTPQTPDSMRKSQQDKAPPPKREDTHPGKLSNPGAGDKAEKRQGGR</sequence>
<dbReference type="EMBL" id="JARXRN010000028">
    <property type="protein sequence ID" value="MDH5831680.1"/>
    <property type="molecule type" value="Genomic_DNA"/>
</dbReference>
<name>A0ABT6JLX7_9GAMM</name>
<evidence type="ECO:0000256" key="1">
    <source>
        <dbReference type="SAM" id="MobiDB-lite"/>
    </source>
</evidence>
<evidence type="ECO:0000313" key="2">
    <source>
        <dbReference type="EMBL" id="MDH5831680.1"/>
    </source>
</evidence>
<dbReference type="RefSeq" id="WP_280602640.1">
    <property type="nucleotide sequence ID" value="NZ_JARXRN010000028.1"/>
</dbReference>
<feature type="compositionally biased region" description="Basic and acidic residues" evidence="1">
    <location>
        <begin position="38"/>
        <end position="47"/>
    </location>
</feature>
<proteinExistence type="predicted"/>
<feature type="region of interest" description="Disordered" evidence="1">
    <location>
        <begin position="1"/>
        <end position="47"/>
    </location>
</feature>
<dbReference type="Proteomes" id="UP001156831">
    <property type="component" value="Unassembled WGS sequence"/>
</dbReference>